<evidence type="ECO:0000256" key="13">
    <source>
        <dbReference type="RuleBase" id="RU362022"/>
    </source>
</evidence>
<feature type="transmembrane region" description="Helical" evidence="13">
    <location>
        <begin position="291"/>
        <end position="309"/>
    </location>
</feature>
<dbReference type="Gene3D" id="1.20.120.1630">
    <property type="match status" value="2"/>
</dbReference>
<dbReference type="PANTHER" id="PTHR12714">
    <property type="entry name" value="PROTEIN-S ISOPRENYLCYSTEINE O-METHYLTRANSFERASE"/>
    <property type="match status" value="1"/>
</dbReference>
<feature type="transmembrane region" description="Helical" evidence="13">
    <location>
        <begin position="132"/>
        <end position="150"/>
    </location>
</feature>
<feature type="transmembrane region" description="Helical" evidence="13">
    <location>
        <begin position="321"/>
        <end position="339"/>
    </location>
</feature>
<feature type="transmembrane region" description="Helical" evidence="13">
    <location>
        <begin position="162"/>
        <end position="180"/>
    </location>
</feature>
<keyword evidence="5 13" id="KW-0489">Methyltransferase</keyword>
<feature type="transmembrane region" description="Helical" evidence="13">
    <location>
        <begin position="259"/>
        <end position="279"/>
    </location>
</feature>
<dbReference type="STRING" id="7102.A0A2A4K7M7"/>
<dbReference type="InterPro" id="IPR025770">
    <property type="entry name" value="PPMT_MeTrfase"/>
</dbReference>
<organism evidence="14">
    <name type="scientific">Heliothis virescens</name>
    <name type="common">Tobacco budworm moth</name>
    <dbReference type="NCBI Taxonomy" id="7102"/>
    <lineage>
        <taxon>Eukaryota</taxon>
        <taxon>Metazoa</taxon>
        <taxon>Ecdysozoa</taxon>
        <taxon>Arthropoda</taxon>
        <taxon>Hexapoda</taxon>
        <taxon>Insecta</taxon>
        <taxon>Pterygota</taxon>
        <taxon>Neoptera</taxon>
        <taxon>Endopterygota</taxon>
        <taxon>Lepidoptera</taxon>
        <taxon>Glossata</taxon>
        <taxon>Ditrysia</taxon>
        <taxon>Noctuoidea</taxon>
        <taxon>Noctuidae</taxon>
        <taxon>Heliothinae</taxon>
        <taxon>Heliothis</taxon>
    </lineage>
</organism>
<dbReference type="InterPro" id="IPR007269">
    <property type="entry name" value="ICMT_MeTrfase"/>
</dbReference>
<evidence type="ECO:0000256" key="5">
    <source>
        <dbReference type="ARBA" id="ARBA00022603"/>
    </source>
</evidence>
<feature type="transmembrane region" description="Helical" evidence="13">
    <location>
        <begin position="73"/>
        <end position="93"/>
    </location>
</feature>
<evidence type="ECO:0000256" key="10">
    <source>
        <dbReference type="ARBA" id="ARBA00023136"/>
    </source>
</evidence>
<evidence type="ECO:0000313" key="14">
    <source>
        <dbReference type="EMBL" id="PCG79938.1"/>
    </source>
</evidence>
<comment type="caution">
    <text evidence="14">The sequence shown here is derived from an EMBL/GenBank/DDBJ whole genome shotgun (WGS) entry which is preliminary data.</text>
</comment>
<evidence type="ECO:0000256" key="11">
    <source>
        <dbReference type="ARBA" id="ARBA00023572"/>
    </source>
</evidence>
<accession>A0A2A4K7M7</accession>
<dbReference type="PANTHER" id="PTHR12714:SF9">
    <property type="entry name" value="PROTEIN-S-ISOPRENYLCYSTEINE O-METHYLTRANSFERASE"/>
    <property type="match status" value="1"/>
</dbReference>
<dbReference type="GO" id="GO:0004671">
    <property type="term" value="F:protein C-terminal S-isoprenylcysteine carboxyl O-methyltransferase activity"/>
    <property type="evidence" value="ECO:0007669"/>
    <property type="project" value="UniProtKB-EC"/>
</dbReference>
<dbReference type="PROSITE" id="PS51564">
    <property type="entry name" value="SAM_ICMT"/>
    <property type="match status" value="1"/>
</dbReference>
<keyword evidence="13" id="KW-0256">Endoplasmic reticulum</keyword>
<dbReference type="Pfam" id="PF04140">
    <property type="entry name" value="ICMT"/>
    <property type="match status" value="2"/>
</dbReference>
<keyword evidence="8 13" id="KW-0812">Transmembrane</keyword>
<keyword evidence="9 13" id="KW-1133">Transmembrane helix</keyword>
<comment type="subcellular location">
    <subcellularLocation>
        <location evidence="13">Endoplasmic reticulum membrane</location>
        <topology evidence="13">Multi-pass membrane protein</topology>
    </subcellularLocation>
    <subcellularLocation>
        <location evidence="2">Membrane</location>
        <topology evidence="2">Multi-pass membrane protein</topology>
    </subcellularLocation>
</comment>
<evidence type="ECO:0000256" key="3">
    <source>
        <dbReference type="ARBA" id="ARBA00009140"/>
    </source>
</evidence>
<feature type="transmembrane region" description="Helical" evidence="13">
    <location>
        <begin position="223"/>
        <end position="247"/>
    </location>
</feature>
<name>A0A2A4K7M7_HELVI</name>
<evidence type="ECO:0000256" key="6">
    <source>
        <dbReference type="ARBA" id="ARBA00022679"/>
    </source>
</evidence>
<evidence type="ECO:0000256" key="2">
    <source>
        <dbReference type="ARBA" id="ARBA00004141"/>
    </source>
</evidence>
<keyword evidence="7 13" id="KW-0949">S-adenosyl-L-methionine</keyword>
<dbReference type="GO" id="GO:0032259">
    <property type="term" value="P:methylation"/>
    <property type="evidence" value="ECO:0007669"/>
    <property type="project" value="UniProtKB-KW"/>
</dbReference>
<proteinExistence type="inferred from homology"/>
<dbReference type="EMBL" id="NWSH01000074">
    <property type="protein sequence ID" value="PCG79938.1"/>
    <property type="molecule type" value="Genomic_DNA"/>
</dbReference>
<keyword evidence="6" id="KW-0808">Transferase</keyword>
<protein>
    <recommendedName>
        <fullName evidence="12 13">Protein-S-isoprenylcysteine O-methyltransferase</fullName>
        <ecNumber evidence="4 13">2.1.1.100</ecNumber>
    </recommendedName>
</protein>
<keyword evidence="10 13" id="KW-0472">Membrane</keyword>
<comment type="function">
    <text evidence="11">Catalyzes the post-translational methylation of isoprenylated C-terminal cysteine residues.</text>
</comment>
<comment type="catalytic activity">
    <reaction evidence="1 13">
        <text>[protein]-C-terminal S-[(2E,6E)-farnesyl]-L-cysteine + S-adenosyl-L-methionine = [protein]-C-terminal S-[(2E,6E)-farnesyl]-L-cysteine methyl ester + S-adenosyl-L-homocysteine</text>
        <dbReference type="Rhea" id="RHEA:21672"/>
        <dbReference type="Rhea" id="RHEA-COMP:12125"/>
        <dbReference type="Rhea" id="RHEA-COMP:12126"/>
        <dbReference type="ChEBI" id="CHEBI:57856"/>
        <dbReference type="ChEBI" id="CHEBI:59789"/>
        <dbReference type="ChEBI" id="CHEBI:90510"/>
        <dbReference type="ChEBI" id="CHEBI:90511"/>
        <dbReference type="EC" id="2.1.1.100"/>
    </reaction>
</comment>
<gene>
    <name evidence="14" type="ORF">B5V51_13166</name>
</gene>
<feature type="transmembrane region" description="Helical" evidence="13">
    <location>
        <begin position="46"/>
        <end position="66"/>
    </location>
</feature>
<feature type="transmembrane region" description="Helical" evidence="13">
    <location>
        <begin position="99"/>
        <end position="120"/>
    </location>
</feature>
<dbReference type="EC" id="2.1.1.100" evidence="4 13"/>
<evidence type="ECO:0000256" key="8">
    <source>
        <dbReference type="ARBA" id="ARBA00022692"/>
    </source>
</evidence>
<evidence type="ECO:0000256" key="12">
    <source>
        <dbReference type="ARBA" id="ARBA00023656"/>
    </source>
</evidence>
<reference evidence="14" key="1">
    <citation type="submission" date="2017-09" db="EMBL/GenBank/DDBJ databases">
        <title>Contemporary evolution of a Lepidopteran species, Heliothis virescens, in response to modern agricultural practices.</title>
        <authorList>
            <person name="Fritz M.L."/>
            <person name="Deyonke A.M."/>
            <person name="Papanicolaou A."/>
            <person name="Micinski S."/>
            <person name="Westbrook J."/>
            <person name="Gould F."/>
        </authorList>
    </citation>
    <scope>NUCLEOTIDE SEQUENCE [LARGE SCALE GENOMIC DNA]</scope>
    <source>
        <strain evidence="14">HvINT-</strain>
        <tissue evidence="14">Whole body</tissue>
    </source>
</reference>
<sequence length="462" mass="53404">MDMIRMKNICPAGKQALICFFLSIFVFTISFFSGSILGFSSELWALTYWGPALYFCLFNFILRYCYRGFMYEVSLRSSFLGATFSLGIYLSTFDNGWKVFGLYTMILSFFHFSEFVSVALTNPRTLSVNSFILNHSVQYGVAAVASWIEWGVEYYFFPNMKTYFWLSAVGVMMCVTGELLRKSAMFTAKTNFNHTVQFVKRPDHQLVTHGVYSICRHPSYVGWFYWSIGTQVSLRSSFLGATFSLGIYLSTFDNGWKVFGLYTMILSFFHFSEFVSVALTNPRTLSVNSFILNHSVQYGVAAVASWIEWGVEYYFFPNMKTYFWLSAVGVMMCVTGELLRKSAMFTAKTNFNHTVQFVKRPDHQLVTHGVYSICRHPSYVGWFYWSIGTQITLLNPLCIIIYGLASWMFFRERVYAEELTLLTFFGPQYVEYQKKVGTGLPYILGYIPENTAQDIKDEHWSY</sequence>
<dbReference type="GO" id="GO:0005789">
    <property type="term" value="C:endoplasmic reticulum membrane"/>
    <property type="evidence" value="ECO:0007669"/>
    <property type="project" value="UniProtKB-SubCell"/>
</dbReference>
<comment type="similarity">
    <text evidence="3 13">Belongs to the class VI-like SAM-binding methyltransferase superfamily. Isoprenylcysteine carboxyl methyltransferase family.</text>
</comment>
<evidence type="ECO:0000256" key="7">
    <source>
        <dbReference type="ARBA" id="ARBA00022691"/>
    </source>
</evidence>
<feature type="transmembrane region" description="Helical" evidence="13">
    <location>
        <begin position="16"/>
        <end position="40"/>
    </location>
</feature>
<evidence type="ECO:0000256" key="1">
    <source>
        <dbReference type="ARBA" id="ARBA00001450"/>
    </source>
</evidence>
<evidence type="ECO:0000256" key="4">
    <source>
        <dbReference type="ARBA" id="ARBA00012151"/>
    </source>
</evidence>
<feature type="transmembrane region" description="Helical" evidence="13">
    <location>
        <begin position="382"/>
        <end position="405"/>
    </location>
</feature>
<evidence type="ECO:0000256" key="9">
    <source>
        <dbReference type="ARBA" id="ARBA00022989"/>
    </source>
</evidence>
<dbReference type="AlphaFoldDB" id="A0A2A4K7M7"/>